<dbReference type="Proteomes" id="UP001378592">
    <property type="component" value="Unassembled WGS sequence"/>
</dbReference>
<name>A0AAN9V261_9ORTH</name>
<comment type="caution">
    <text evidence="2">The sequence shown here is derived from an EMBL/GenBank/DDBJ whole genome shotgun (WGS) entry which is preliminary data.</text>
</comment>
<dbReference type="EMBL" id="JAZDUA010000855">
    <property type="protein sequence ID" value="KAK7789030.1"/>
    <property type="molecule type" value="Genomic_DNA"/>
</dbReference>
<keyword evidence="3" id="KW-1185">Reference proteome</keyword>
<proteinExistence type="predicted"/>
<feature type="region of interest" description="Disordered" evidence="1">
    <location>
        <begin position="1"/>
        <end position="20"/>
    </location>
</feature>
<gene>
    <name evidence="2" type="ORF">R5R35_011607</name>
</gene>
<evidence type="ECO:0000313" key="3">
    <source>
        <dbReference type="Proteomes" id="UP001378592"/>
    </source>
</evidence>
<reference evidence="2 3" key="1">
    <citation type="submission" date="2024-03" db="EMBL/GenBank/DDBJ databases">
        <title>The genome assembly and annotation of the cricket Gryllus longicercus Weissman &amp; Gray.</title>
        <authorList>
            <person name="Szrajer S."/>
            <person name="Gray D."/>
            <person name="Ylla G."/>
        </authorList>
    </citation>
    <scope>NUCLEOTIDE SEQUENCE [LARGE SCALE GENOMIC DNA]</scope>
    <source>
        <strain evidence="2">DAG 2021-001</strain>
        <tissue evidence="2">Whole body minus gut</tissue>
    </source>
</reference>
<evidence type="ECO:0000313" key="2">
    <source>
        <dbReference type="EMBL" id="KAK7789030.1"/>
    </source>
</evidence>
<sequence length="132" mass="14624">MEIAPPPPLLPPPRSAGDGRSLRRRAANARSQICCAARALTLSFARVPPAREELAPGTAAKCLWTRGAQCRHPRPGVSSAESDWSGVSQERDLMEILNLNFFRFSVYCMMKQLRRTHRRFDFGDKISAAGQG</sequence>
<dbReference type="AlphaFoldDB" id="A0AAN9V261"/>
<organism evidence="2 3">
    <name type="scientific">Gryllus longicercus</name>
    <dbReference type="NCBI Taxonomy" id="2509291"/>
    <lineage>
        <taxon>Eukaryota</taxon>
        <taxon>Metazoa</taxon>
        <taxon>Ecdysozoa</taxon>
        <taxon>Arthropoda</taxon>
        <taxon>Hexapoda</taxon>
        <taxon>Insecta</taxon>
        <taxon>Pterygota</taxon>
        <taxon>Neoptera</taxon>
        <taxon>Polyneoptera</taxon>
        <taxon>Orthoptera</taxon>
        <taxon>Ensifera</taxon>
        <taxon>Gryllidea</taxon>
        <taxon>Grylloidea</taxon>
        <taxon>Gryllidae</taxon>
        <taxon>Gryllinae</taxon>
        <taxon>Gryllus</taxon>
    </lineage>
</organism>
<accession>A0AAN9V261</accession>
<evidence type="ECO:0000256" key="1">
    <source>
        <dbReference type="SAM" id="MobiDB-lite"/>
    </source>
</evidence>
<feature type="compositionally biased region" description="Pro residues" evidence="1">
    <location>
        <begin position="1"/>
        <end position="14"/>
    </location>
</feature>
<protein>
    <submittedName>
        <fullName evidence="2">Uncharacterized protein</fullName>
    </submittedName>
</protein>